<keyword evidence="5 12" id="KW-0808">Transferase</keyword>
<dbReference type="GO" id="GO:0016301">
    <property type="term" value="F:kinase activity"/>
    <property type="evidence" value="ECO:0007669"/>
    <property type="project" value="UniProtKB-KW"/>
</dbReference>
<evidence type="ECO:0000256" key="7">
    <source>
        <dbReference type="ARBA" id="ARBA00022777"/>
    </source>
</evidence>
<evidence type="ECO:0000256" key="4">
    <source>
        <dbReference type="ARBA" id="ARBA00022553"/>
    </source>
</evidence>
<keyword evidence="3" id="KW-0963">Cytoplasm</keyword>
<dbReference type="Proteomes" id="UP000255523">
    <property type="component" value="Unassembled WGS sequence"/>
</dbReference>
<dbReference type="GO" id="GO:0005737">
    <property type="term" value="C:cytoplasm"/>
    <property type="evidence" value="ECO:0007669"/>
    <property type="project" value="UniProtKB-SubCell"/>
</dbReference>
<dbReference type="PANTHER" id="PTHR36203">
    <property type="entry name" value="ASCORBATE-SPECIFIC PTS SYSTEM EIIA COMPONENT"/>
    <property type="match status" value="1"/>
</dbReference>
<organism evidence="12 13">
    <name type="scientific">Faecalicoccus pleomorphus</name>
    <dbReference type="NCBI Taxonomy" id="1323"/>
    <lineage>
        <taxon>Bacteria</taxon>
        <taxon>Bacillati</taxon>
        <taxon>Bacillota</taxon>
        <taxon>Erysipelotrichia</taxon>
        <taxon>Erysipelotrichales</taxon>
        <taxon>Erysipelotrichaceae</taxon>
        <taxon>Faecalicoccus</taxon>
    </lineage>
</organism>
<dbReference type="Gene3D" id="3.40.930.10">
    <property type="entry name" value="Mannitol-specific EII, Chain A"/>
    <property type="match status" value="1"/>
</dbReference>
<evidence type="ECO:0000256" key="1">
    <source>
        <dbReference type="ARBA" id="ARBA00004496"/>
    </source>
</evidence>
<evidence type="ECO:0000256" key="9">
    <source>
        <dbReference type="ARBA" id="ARBA00041175"/>
    </source>
</evidence>
<evidence type="ECO:0000256" key="3">
    <source>
        <dbReference type="ARBA" id="ARBA00022490"/>
    </source>
</evidence>
<evidence type="ECO:0000256" key="8">
    <source>
        <dbReference type="ARBA" id="ARBA00037387"/>
    </source>
</evidence>
<gene>
    <name evidence="12" type="primary">ulaC_2</name>
    <name evidence="12" type="ORF">NCTC11087_01444</name>
</gene>
<dbReference type="OrthoDB" id="3175596at2"/>
<sequence>MLEKISEENISIGVHAADWEDAIRKSAQYLLETKKIENSYIDAMIETVHKIGPYIVLGNHVALAHARPECGVNQLSVHFTTLNPPVPFGSEKFDPVSLVITLAAVDADSHLELISELANVLMDEENVDKLVESKNASEFLRLLNEMKEE</sequence>
<name>A0A380LMP2_9FIRM</name>
<keyword evidence="2" id="KW-0813">Transport</keyword>
<dbReference type="EMBL" id="UHFX01000003">
    <property type="protein sequence ID" value="SUO04523.1"/>
    <property type="molecule type" value="Genomic_DNA"/>
</dbReference>
<dbReference type="GO" id="GO:0009401">
    <property type="term" value="P:phosphoenolpyruvate-dependent sugar phosphotransferase system"/>
    <property type="evidence" value="ECO:0007669"/>
    <property type="project" value="UniProtKB-KW"/>
</dbReference>
<keyword evidence="4" id="KW-0597">Phosphoprotein</keyword>
<keyword evidence="13" id="KW-1185">Reference proteome</keyword>
<comment type="function">
    <text evidence="8">The phosphoenolpyruvate-dependent sugar phosphotransferase system (sugar PTS), a major carbohydrate active transport system, catalyzes the phosphorylation of incoming sugar substrates concomitantly with their translocation across the cell membrane. The enzyme II UlaABC PTS system is involved in ascorbate transport.</text>
</comment>
<dbReference type="RefSeq" id="WP_022790061.1">
    <property type="nucleotide sequence ID" value="NZ_UHFX01000003.1"/>
</dbReference>
<evidence type="ECO:0000256" key="6">
    <source>
        <dbReference type="ARBA" id="ARBA00022683"/>
    </source>
</evidence>
<dbReference type="PROSITE" id="PS51094">
    <property type="entry name" value="PTS_EIIA_TYPE_2"/>
    <property type="match status" value="1"/>
</dbReference>
<evidence type="ECO:0000256" key="10">
    <source>
        <dbReference type="ARBA" id="ARBA00042072"/>
    </source>
</evidence>
<accession>A0A380LMP2</accession>
<dbReference type="Pfam" id="PF00359">
    <property type="entry name" value="PTS_EIIA_2"/>
    <property type="match status" value="1"/>
</dbReference>
<dbReference type="SUPFAM" id="SSF55804">
    <property type="entry name" value="Phoshotransferase/anion transport protein"/>
    <property type="match status" value="1"/>
</dbReference>
<evidence type="ECO:0000259" key="11">
    <source>
        <dbReference type="PROSITE" id="PS51094"/>
    </source>
</evidence>
<proteinExistence type="predicted"/>
<evidence type="ECO:0000313" key="13">
    <source>
        <dbReference type="Proteomes" id="UP000255523"/>
    </source>
</evidence>
<feature type="domain" description="PTS EIIA type-2" evidence="11">
    <location>
        <begin position="3"/>
        <end position="146"/>
    </location>
</feature>
<evidence type="ECO:0000313" key="12">
    <source>
        <dbReference type="EMBL" id="SUO04523.1"/>
    </source>
</evidence>
<dbReference type="InterPro" id="IPR016152">
    <property type="entry name" value="PTrfase/Anion_transptr"/>
</dbReference>
<protein>
    <recommendedName>
        <fullName evidence="9">Ascorbate-specific PTS system EIIA component</fullName>
    </recommendedName>
    <alternativeName>
        <fullName evidence="10">Ascorbate-specific phosphotransferase enzyme IIA component</fullName>
    </alternativeName>
</protein>
<comment type="subcellular location">
    <subcellularLocation>
        <location evidence="1">Cytoplasm</location>
    </subcellularLocation>
</comment>
<dbReference type="PANTHER" id="PTHR36203:SF1">
    <property type="entry name" value="ASCORBATE-SPECIFIC PTS SYSTEM EIIA COMPONENT"/>
    <property type="match status" value="1"/>
</dbReference>
<keyword evidence="6" id="KW-0598">Phosphotransferase system</keyword>
<keyword evidence="7" id="KW-0418">Kinase</keyword>
<dbReference type="GeneID" id="77462397"/>
<reference evidence="12 13" key="1">
    <citation type="submission" date="2018-06" db="EMBL/GenBank/DDBJ databases">
        <authorList>
            <consortium name="Pathogen Informatics"/>
            <person name="Doyle S."/>
        </authorList>
    </citation>
    <scope>NUCLEOTIDE SEQUENCE [LARGE SCALE GENOMIC DNA]</scope>
    <source>
        <strain evidence="12 13">NCTC11087</strain>
    </source>
</reference>
<dbReference type="AlphaFoldDB" id="A0A380LMP2"/>
<evidence type="ECO:0000256" key="5">
    <source>
        <dbReference type="ARBA" id="ARBA00022679"/>
    </source>
</evidence>
<dbReference type="InterPro" id="IPR002178">
    <property type="entry name" value="PTS_EIIA_type-2_dom"/>
</dbReference>
<evidence type="ECO:0000256" key="2">
    <source>
        <dbReference type="ARBA" id="ARBA00022448"/>
    </source>
</evidence>
<dbReference type="InterPro" id="IPR051351">
    <property type="entry name" value="Ascorbate-PTS_EIIA_comp"/>
</dbReference>